<dbReference type="Pfam" id="PF13414">
    <property type="entry name" value="TPR_11"/>
    <property type="match status" value="1"/>
</dbReference>
<evidence type="ECO:0000256" key="2">
    <source>
        <dbReference type="SAM" id="SignalP"/>
    </source>
</evidence>
<dbReference type="SUPFAM" id="SSF48452">
    <property type="entry name" value="TPR-like"/>
    <property type="match status" value="3"/>
</dbReference>
<reference evidence="3" key="1">
    <citation type="submission" date="2022-10" db="EMBL/GenBank/DDBJ databases">
        <authorList>
            <person name="Yu W.X."/>
        </authorList>
    </citation>
    <scope>NUCLEOTIDE SEQUENCE</scope>
    <source>
        <strain evidence="3">D04</strain>
    </source>
</reference>
<dbReference type="PANTHER" id="PTHR12558">
    <property type="entry name" value="CELL DIVISION CYCLE 16,23,27"/>
    <property type="match status" value="1"/>
</dbReference>
<dbReference type="Gene3D" id="1.25.40.10">
    <property type="entry name" value="Tetratricopeptide repeat domain"/>
    <property type="match status" value="2"/>
</dbReference>
<protein>
    <submittedName>
        <fullName evidence="3">Tetratricopeptide repeat protein</fullName>
    </submittedName>
</protein>
<feature type="signal peptide" evidence="2">
    <location>
        <begin position="1"/>
        <end position="20"/>
    </location>
</feature>
<dbReference type="PROSITE" id="PS50005">
    <property type="entry name" value="TPR"/>
    <property type="match status" value="2"/>
</dbReference>
<dbReference type="InterPro" id="IPR011990">
    <property type="entry name" value="TPR-like_helical_dom_sf"/>
</dbReference>
<dbReference type="InterPro" id="IPR019734">
    <property type="entry name" value="TPR_rpt"/>
</dbReference>
<evidence type="ECO:0000313" key="3">
    <source>
        <dbReference type="EMBL" id="MCW3804844.1"/>
    </source>
</evidence>
<evidence type="ECO:0000313" key="4">
    <source>
        <dbReference type="Proteomes" id="UP001207408"/>
    </source>
</evidence>
<evidence type="ECO:0000256" key="1">
    <source>
        <dbReference type="PROSITE-ProRule" id="PRU00339"/>
    </source>
</evidence>
<feature type="repeat" description="TPR" evidence="1">
    <location>
        <begin position="266"/>
        <end position="299"/>
    </location>
</feature>
<name>A0AAE3MC40_9BACT</name>
<organism evidence="3 4">
    <name type="scientific">Plebeiibacterium marinum</name>
    <dbReference type="NCBI Taxonomy" id="2992111"/>
    <lineage>
        <taxon>Bacteria</taxon>
        <taxon>Pseudomonadati</taxon>
        <taxon>Bacteroidota</taxon>
        <taxon>Bacteroidia</taxon>
        <taxon>Marinilabiliales</taxon>
        <taxon>Marinilabiliaceae</taxon>
        <taxon>Plebeiibacterium</taxon>
    </lineage>
</organism>
<dbReference type="SMART" id="SM00028">
    <property type="entry name" value="TPR"/>
    <property type="match status" value="5"/>
</dbReference>
<keyword evidence="2" id="KW-0732">Signal</keyword>
<dbReference type="AlphaFoldDB" id="A0AAE3MC40"/>
<sequence>MMKKIILLLISVIAVSGIFAQKGKVTTATTLLDQGDVTKAKEAIDAALASEKSNTWPKTYIVAAKVYTKLAKDGQDDQGIIKASEFYSKAIEFDKKGDEKGKKIGRYKNEIGQELLFFSNELTNAGVQAFNKEDFANAVKAFENLLEINTNEYAVAIQGEKVDTAIIFNAALAAYNAKDWTAAEKYFNQSIDLKYGGGDAVLLLHQVFGSAKDSTKMGANLIKGFETYPEDDRILTELINFYLTTQQNERALDYLNKAIESDQSNPSFYYARGVLNDNSKNFDAAIADYKKCLELDSEYFNALFNMGVMYFNKGVEEVNVANDETDMKKYEAKKAIAEGTFKEALPFFERAHTIKPEDAAVLESLKTLYYRFEMMDKYNETEAKLKAL</sequence>
<keyword evidence="4" id="KW-1185">Reference proteome</keyword>
<accession>A0AAE3MC40</accession>
<gene>
    <name evidence="3" type="ORF">OM074_04345</name>
</gene>
<dbReference type="RefSeq" id="WP_301198066.1">
    <property type="nucleotide sequence ID" value="NZ_JAPDPI010000005.1"/>
</dbReference>
<feature type="chain" id="PRO_5042045641" evidence="2">
    <location>
        <begin position="21"/>
        <end position="388"/>
    </location>
</feature>
<feature type="repeat" description="TPR" evidence="1">
    <location>
        <begin position="119"/>
        <end position="152"/>
    </location>
</feature>
<comment type="caution">
    <text evidence="3">The sequence shown here is derived from an EMBL/GenBank/DDBJ whole genome shotgun (WGS) entry which is preliminary data.</text>
</comment>
<proteinExistence type="predicted"/>
<dbReference type="PANTHER" id="PTHR12558:SF13">
    <property type="entry name" value="CELL DIVISION CYCLE PROTEIN 27 HOMOLOG"/>
    <property type="match status" value="1"/>
</dbReference>
<dbReference type="EMBL" id="JAPDPI010000005">
    <property type="protein sequence ID" value="MCW3804844.1"/>
    <property type="molecule type" value="Genomic_DNA"/>
</dbReference>
<dbReference type="Proteomes" id="UP001207408">
    <property type="component" value="Unassembled WGS sequence"/>
</dbReference>
<keyword evidence="1" id="KW-0802">TPR repeat</keyword>